<proteinExistence type="predicted"/>
<sequence length="66" mass="7218">MFSKGPKQEEQKGESAYSIRTGKGHFVILVLCFVSLHKYCYSTAPIQGPGKLLSTCSPIGTDKLIK</sequence>
<evidence type="ECO:0000313" key="2">
    <source>
        <dbReference type="Proteomes" id="UP001469553"/>
    </source>
</evidence>
<reference evidence="1 2" key="1">
    <citation type="submission" date="2021-06" db="EMBL/GenBank/DDBJ databases">
        <authorList>
            <person name="Palmer J.M."/>
        </authorList>
    </citation>
    <scope>NUCLEOTIDE SEQUENCE [LARGE SCALE GENOMIC DNA]</scope>
    <source>
        <strain evidence="1 2">AS_MEX2019</strain>
        <tissue evidence="1">Muscle</tissue>
    </source>
</reference>
<protein>
    <submittedName>
        <fullName evidence="1">Uncharacterized protein</fullName>
    </submittedName>
</protein>
<comment type="caution">
    <text evidence="1">The sequence shown here is derived from an EMBL/GenBank/DDBJ whole genome shotgun (WGS) entry which is preliminary data.</text>
</comment>
<accession>A0ABV0YAU5</accession>
<evidence type="ECO:0000313" key="1">
    <source>
        <dbReference type="EMBL" id="MEQ2290890.1"/>
    </source>
</evidence>
<organism evidence="1 2">
    <name type="scientific">Ameca splendens</name>
    <dbReference type="NCBI Taxonomy" id="208324"/>
    <lineage>
        <taxon>Eukaryota</taxon>
        <taxon>Metazoa</taxon>
        <taxon>Chordata</taxon>
        <taxon>Craniata</taxon>
        <taxon>Vertebrata</taxon>
        <taxon>Euteleostomi</taxon>
        <taxon>Actinopterygii</taxon>
        <taxon>Neopterygii</taxon>
        <taxon>Teleostei</taxon>
        <taxon>Neoteleostei</taxon>
        <taxon>Acanthomorphata</taxon>
        <taxon>Ovalentaria</taxon>
        <taxon>Atherinomorphae</taxon>
        <taxon>Cyprinodontiformes</taxon>
        <taxon>Goodeidae</taxon>
        <taxon>Ameca</taxon>
    </lineage>
</organism>
<keyword evidence="2" id="KW-1185">Reference proteome</keyword>
<dbReference type="EMBL" id="JAHRIP010028612">
    <property type="protein sequence ID" value="MEQ2290890.1"/>
    <property type="molecule type" value="Genomic_DNA"/>
</dbReference>
<gene>
    <name evidence="1" type="ORF">AMECASPLE_007732</name>
</gene>
<dbReference type="Proteomes" id="UP001469553">
    <property type="component" value="Unassembled WGS sequence"/>
</dbReference>
<name>A0ABV0YAU5_9TELE</name>